<feature type="non-terminal residue" evidence="2">
    <location>
        <position position="85"/>
    </location>
</feature>
<evidence type="ECO:0000313" key="3">
    <source>
        <dbReference type="Proteomes" id="UP000563853"/>
    </source>
</evidence>
<evidence type="ECO:0000313" key="2">
    <source>
        <dbReference type="EMBL" id="NME41493.1"/>
    </source>
</evidence>
<proteinExistence type="predicted"/>
<keyword evidence="1" id="KW-0472">Membrane</keyword>
<evidence type="ECO:0000256" key="1">
    <source>
        <dbReference type="SAM" id="Phobius"/>
    </source>
</evidence>
<keyword evidence="1" id="KW-0812">Transmembrane</keyword>
<name>A0A848C275_9LACO</name>
<feature type="transmembrane region" description="Helical" evidence="1">
    <location>
        <begin position="15"/>
        <end position="39"/>
    </location>
</feature>
<dbReference type="EMBL" id="JABAFP010000003">
    <property type="protein sequence ID" value="NME41493.1"/>
    <property type="molecule type" value="Genomic_DNA"/>
</dbReference>
<reference evidence="2 3" key="1">
    <citation type="submission" date="2020-04" db="EMBL/GenBank/DDBJ databases">
        <authorList>
            <person name="Hitch T.C.A."/>
            <person name="Wylensek D."/>
            <person name="Clavel T."/>
        </authorList>
    </citation>
    <scope>NUCLEOTIDE SEQUENCE [LARGE SCALE GENOMIC DNA]</scope>
    <source>
        <strain evidence="2 3">WCA-389-WT-5H1</strain>
    </source>
</reference>
<keyword evidence="1" id="KW-1133">Transmembrane helix</keyword>
<dbReference type="AlphaFoldDB" id="A0A848C275"/>
<gene>
    <name evidence="2" type="ORF">HF863_01685</name>
</gene>
<protein>
    <submittedName>
        <fullName evidence="2">Uncharacterized protein</fullName>
    </submittedName>
</protein>
<accession>A0A848C275</accession>
<comment type="caution">
    <text evidence="2">The sequence shown here is derived from an EMBL/GenBank/DDBJ whole genome shotgun (WGS) entry which is preliminary data.</text>
</comment>
<organism evidence="2 3">
    <name type="scientific">Ligilactobacillus agilis</name>
    <dbReference type="NCBI Taxonomy" id="1601"/>
    <lineage>
        <taxon>Bacteria</taxon>
        <taxon>Bacillati</taxon>
        <taxon>Bacillota</taxon>
        <taxon>Bacilli</taxon>
        <taxon>Lactobacillales</taxon>
        <taxon>Lactobacillaceae</taxon>
        <taxon>Ligilactobacillus</taxon>
    </lineage>
</organism>
<sequence length="85" mass="9418">MESLNLIKQRPGKTWWTPILVMILMFVLAGGLGTGLLMWGFSLISGQAAFDEKTASGALAAIMPSKYTDEIENSSYTWRVFLCLE</sequence>
<dbReference type="Proteomes" id="UP000563853">
    <property type="component" value="Unassembled WGS sequence"/>
</dbReference>